<organism evidence="10 11">
    <name type="scientific">Rubritalea tangerina</name>
    <dbReference type="NCBI Taxonomy" id="430798"/>
    <lineage>
        <taxon>Bacteria</taxon>
        <taxon>Pseudomonadati</taxon>
        <taxon>Verrucomicrobiota</taxon>
        <taxon>Verrucomicrobiia</taxon>
        <taxon>Verrucomicrobiales</taxon>
        <taxon>Rubritaleaceae</taxon>
        <taxon>Rubritalea</taxon>
    </lineage>
</organism>
<evidence type="ECO:0000256" key="7">
    <source>
        <dbReference type="ARBA" id="ARBA00023136"/>
    </source>
</evidence>
<dbReference type="PIRSF" id="PIRSF028784">
    <property type="entry name" value="MrpF"/>
    <property type="match status" value="1"/>
</dbReference>
<evidence type="ECO:0000256" key="3">
    <source>
        <dbReference type="ARBA" id="ARBA00022448"/>
    </source>
</evidence>
<feature type="transmembrane region" description="Helical" evidence="9">
    <location>
        <begin position="70"/>
        <end position="89"/>
    </location>
</feature>
<dbReference type="PANTHER" id="PTHR34702">
    <property type="entry name" value="NA(+)/H(+) ANTIPORTER SUBUNIT F1"/>
    <property type="match status" value="1"/>
</dbReference>
<keyword evidence="8" id="KW-0406">Ion transport</keyword>
<feature type="transmembrane region" description="Helical" evidence="9">
    <location>
        <begin position="12"/>
        <end position="32"/>
    </location>
</feature>
<comment type="subcellular location">
    <subcellularLocation>
        <location evidence="1 8">Cell membrane</location>
        <topology evidence="1 8">Multi-pass membrane protein</topology>
    </subcellularLocation>
</comment>
<evidence type="ECO:0000313" key="11">
    <source>
        <dbReference type="Proteomes" id="UP001597389"/>
    </source>
</evidence>
<gene>
    <name evidence="10" type="ORF">ACFSW8_00425</name>
</gene>
<dbReference type="EMBL" id="JBHUJB010000005">
    <property type="protein sequence ID" value="MFD2157357.1"/>
    <property type="molecule type" value="Genomic_DNA"/>
</dbReference>
<name>A0ABW4Z6T6_9BACT</name>
<keyword evidence="7 8" id="KW-0472">Membrane</keyword>
<evidence type="ECO:0000256" key="4">
    <source>
        <dbReference type="ARBA" id="ARBA00022475"/>
    </source>
</evidence>
<comment type="caution">
    <text evidence="10">The sequence shown here is derived from an EMBL/GenBank/DDBJ whole genome shotgun (WGS) entry which is preliminary data.</text>
</comment>
<evidence type="ECO:0000256" key="8">
    <source>
        <dbReference type="PIRNR" id="PIRNR028784"/>
    </source>
</evidence>
<evidence type="ECO:0000256" key="1">
    <source>
        <dbReference type="ARBA" id="ARBA00004651"/>
    </source>
</evidence>
<evidence type="ECO:0000256" key="5">
    <source>
        <dbReference type="ARBA" id="ARBA00022692"/>
    </source>
</evidence>
<accession>A0ABW4Z6T6</accession>
<keyword evidence="5 9" id="KW-0812">Transmembrane</keyword>
<keyword evidence="8" id="KW-0050">Antiport</keyword>
<comment type="similarity">
    <text evidence="2 8">Belongs to the CPA3 antiporters (TC 2.A.63) subunit F family.</text>
</comment>
<keyword evidence="3 8" id="KW-0813">Transport</keyword>
<evidence type="ECO:0000256" key="2">
    <source>
        <dbReference type="ARBA" id="ARBA00009212"/>
    </source>
</evidence>
<dbReference type="Pfam" id="PF04066">
    <property type="entry name" value="MrpF_PhaF"/>
    <property type="match status" value="1"/>
</dbReference>
<dbReference type="PANTHER" id="PTHR34702:SF1">
    <property type="entry name" value="NA(+)_H(+) ANTIPORTER SUBUNIT F"/>
    <property type="match status" value="1"/>
</dbReference>
<feature type="transmembrane region" description="Helical" evidence="9">
    <location>
        <begin position="44"/>
        <end position="64"/>
    </location>
</feature>
<evidence type="ECO:0000313" key="10">
    <source>
        <dbReference type="EMBL" id="MFD2157357.1"/>
    </source>
</evidence>
<proteinExistence type="inferred from homology"/>
<dbReference type="Proteomes" id="UP001597389">
    <property type="component" value="Unassembled WGS sequence"/>
</dbReference>
<keyword evidence="4 8" id="KW-1003">Cell membrane</keyword>
<protein>
    <submittedName>
        <fullName evidence="10">Monovalent cation/H+ antiporter complex subunit F</fullName>
    </submittedName>
</protein>
<reference evidence="11" key="1">
    <citation type="journal article" date="2019" name="Int. J. Syst. Evol. Microbiol.">
        <title>The Global Catalogue of Microorganisms (GCM) 10K type strain sequencing project: providing services to taxonomists for standard genome sequencing and annotation.</title>
        <authorList>
            <consortium name="The Broad Institute Genomics Platform"/>
            <consortium name="The Broad Institute Genome Sequencing Center for Infectious Disease"/>
            <person name="Wu L."/>
            <person name="Ma J."/>
        </authorList>
    </citation>
    <scope>NUCLEOTIDE SEQUENCE [LARGE SCALE GENOMIC DNA]</scope>
    <source>
        <strain evidence="11">CCUG 57942</strain>
    </source>
</reference>
<evidence type="ECO:0000256" key="6">
    <source>
        <dbReference type="ARBA" id="ARBA00022989"/>
    </source>
</evidence>
<sequence>MYFDIPELPEWVLTVSQYMLAVAIVLSAYRVVKGPTLLDRIIALDLLAALTMAQCVLLTLVSGFVAYLDIAIGIALISFIATVALVRYLERKDI</sequence>
<dbReference type="RefSeq" id="WP_377091280.1">
    <property type="nucleotide sequence ID" value="NZ_JBHSJL010000014.1"/>
</dbReference>
<evidence type="ECO:0000256" key="9">
    <source>
        <dbReference type="SAM" id="Phobius"/>
    </source>
</evidence>
<keyword evidence="11" id="KW-1185">Reference proteome</keyword>
<keyword evidence="6 9" id="KW-1133">Transmembrane helix</keyword>
<dbReference type="InterPro" id="IPR007208">
    <property type="entry name" value="MrpF/PhaF-like"/>
</dbReference>